<sequence length="218" mass="22746">MAAGRPAARLWILRPARHPGGHAHRTGPLAGGTPRPGRCPQPAGHDADAVGRHRAGPGRGGHLRDDRGVRAHHGSPGGEPPPRTEFGLVIKALRAFGWLTGLLLIGLGISRMAFSLDSIPDGQAVNATVDSETRAAGALLIGFGVGYLEAFRRSPIPAGAVRLLAATMALLGVSRLMSMADVGMPHPAFTAACAVEFLAAALTYWYATLADRHDADVR</sequence>
<keyword evidence="2" id="KW-1133">Transmembrane helix</keyword>
<proteinExistence type="predicted"/>
<evidence type="ECO:0000313" key="4">
    <source>
        <dbReference type="Proteomes" id="UP000321797"/>
    </source>
</evidence>
<dbReference type="AlphaFoldDB" id="A0A5C7YBN8"/>
<evidence type="ECO:0000256" key="2">
    <source>
        <dbReference type="SAM" id="Phobius"/>
    </source>
</evidence>
<dbReference type="Proteomes" id="UP000321797">
    <property type="component" value="Unassembled WGS sequence"/>
</dbReference>
<evidence type="ECO:0000313" key="3">
    <source>
        <dbReference type="EMBL" id="TXI58956.1"/>
    </source>
</evidence>
<dbReference type="Pfam" id="PF14248">
    <property type="entry name" value="DUF4345"/>
    <property type="match status" value="1"/>
</dbReference>
<organism evidence="3 4">
    <name type="scientific">Mycolicibacter arupensis</name>
    <dbReference type="NCBI Taxonomy" id="342002"/>
    <lineage>
        <taxon>Bacteria</taxon>
        <taxon>Bacillati</taxon>
        <taxon>Actinomycetota</taxon>
        <taxon>Actinomycetes</taxon>
        <taxon>Mycobacteriales</taxon>
        <taxon>Mycobacteriaceae</taxon>
        <taxon>Mycolicibacter</taxon>
    </lineage>
</organism>
<comment type="caution">
    <text evidence="3">The sequence shown here is derived from an EMBL/GenBank/DDBJ whole genome shotgun (WGS) entry which is preliminary data.</text>
</comment>
<keyword evidence="2" id="KW-0472">Membrane</keyword>
<accession>A0A5C7YBN8</accession>
<feature type="transmembrane region" description="Helical" evidence="2">
    <location>
        <begin position="163"/>
        <end position="182"/>
    </location>
</feature>
<reference evidence="3 4" key="1">
    <citation type="submission" date="2018-09" db="EMBL/GenBank/DDBJ databases">
        <title>Metagenome Assembled Genomes from an Advanced Water Purification Facility.</title>
        <authorList>
            <person name="Stamps B.W."/>
            <person name="Spear J.R."/>
        </authorList>
    </citation>
    <scope>NUCLEOTIDE SEQUENCE [LARGE SCALE GENOMIC DNA]</scope>
    <source>
        <strain evidence="3">Bin_29_2</strain>
    </source>
</reference>
<feature type="transmembrane region" description="Helical" evidence="2">
    <location>
        <begin position="188"/>
        <end position="209"/>
    </location>
</feature>
<feature type="region of interest" description="Disordered" evidence="1">
    <location>
        <begin position="17"/>
        <end position="83"/>
    </location>
</feature>
<keyword evidence="2" id="KW-0812">Transmembrane</keyword>
<feature type="transmembrane region" description="Helical" evidence="2">
    <location>
        <begin position="134"/>
        <end position="151"/>
    </location>
</feature>
<gene>
    <name evidence="3" type="ORF">E6Q54_04230</name>
</gene>
<evidence type="ECO:0000256" key="1">
    <source>
        <dbReference type="SAM" id="MobiDB-lite"/>
    </source>
</evidence>
<name>A0A5C7YBN8_9MYCO</name>
<dbReference type="EMBL" id="SSGD01000020">
    <property type="protein sequence ID" value="TXI58956.1"/>
    <property type="molecule type" value="Genomic_DNA"/>
</dbReference>
<feature type="transmembrane region" description="Helical" evidence="2">
    <location>
        <begin position="95"/>
        <end position="114"/>
    </location>
</feature>
<dbReference type="InterPro" id="IPR025597">
    <property type="entry name" value="DUF4345"/>
</dbReference>
<protein>
    <submittedName>
        <fullName evidence="3">DUF4345 domain-containing protein</fullName>
    </submittedName>
</protein>